<protein>
    <submittedName>
        <fullName evidence="1">Uncharacterized protein</fullName>
    </submittedName>
</protein>
<sequence length="118" mass="12889">MFHAIMAPRQTMLGWTRSRTLSFKRDGGRYPLNGVQLASKRHDSWATGLSKAGLPLVQTLQRLHLKIIDESLCHSLLHAFRNISILLLLVGGEVGVQAGFDIDGLTDAQPLSEAGKGN</sequence>
<dbReference type="RefSeq" id="XP_007671852.1">
    <property type="nucleotide sequence ID" value="XM_007673662.1"/>
</dbReference>
<evidence type="ECO:0000313" key="1">
    <source>
        <dbReference type="EMBL" id="EMD00668.1"/>
    </source>
</evidence>
<dbReference type="KEGG" id="bcom:BAUCODRAFT_178834"/>
<dbReference type="EMBL" id="KB445550">
    <property type="protein sequence ID" value="EMD00668.1"/>
    <property type="molecule type" value="Genomic_DNA"/>
</dbReference>
<keyword evidence="2" id="KW-1185">Reference proteome</keyword>
<dbReference type="HOGENOM" id="CLU_2072692_0_0_1"/>
<name>M2M0X3_BAUPA</name>
<accession>M2M0X3</accession>
<evidence type="ECO:0000313" key="2">
    <source>
        <dbReference type="Proteomes" id="UP000011761"/>
    </source>
</evidence>
<reference evidence="1 2" key="1">
    <citation type="journal article" date="2012" name="PLoS Pathog.">
        <title>Diverse lifestyles and strategies of plant pathogenesis encoded in the genomes of eighteen Dothideomycetes fungi.</title>
        <authorList>
            <person name="Ohm R.A."/>
            <person name="Feau N."/>
            <person name="Henrissat B."/>
            <person name="Schoch C.L."/>
            <person name="Horwitz B.A."/>
            <person name="Barry K.W."/>
            <person name="Condon B.J."/>
            <person name="Copeland A.C."/>
            <person name="Dhillon B."/>
            <person name="Glaser F."/>
            <person name="Hesse C.N."/>
            <person name="Kosti I."/>
            <person name="LaButti K."/>
            <person name="Lindquist E.A."/>
            <person name="Lucas S."/>
            <person name="Salamov A.A."/>
            <person name="Bradshaw R.E."/>
            <person name="Ciuffetti L."/>
            <person name="Hamelin R.C."/>
            <person name="Kema G.H.J."/>
            <person name="Lawrence C."/>
            <person name="Scott J.A."/>
            <person name="Spatafora J.W."/>
            <person name="Turgeon B.G."/>
            <person name="de Wit P.J.G.M."/>
            <person name="Zhong S."/>
            <person name="Goodwin S.B."/>
            <person name="Grigoriev I.V."/>
        </authorList>
    </citation>
    <scope>NUCLEOTIDE SEQUENCE [LARGE SCALE GENOMIC DNA]</scope>
    <source>
        <strain evidence="1 2">UAMH 10762</strain>
    </source>
</reference>
<dbReference type="AlphaFoldDB" id="M2M0X3"/>
<dbReference type="Proteomes" id="UP000011761">
    <property type="component" value="Unassembled WGS sequence"/>
</dbReference>
<proteinExistence type="predicted"/>
<dbReference type="GeneID" id="19109484"/>
<gene>
    <name evidence="1" type="ORF">BAUCODRAFT_178834</name>
</gene>
<organism evidence="1 2">
    <name type="scientific">Baudoinia panamericana (strain UAMH 10762)</name>
    <name type="common">Angels' share fungus</name>
    <name type="synonym">Baudoinia compniacensis (strain UAMH 10762)</name>
    <dbReference type="NCBI Taxonomy" id="717646"/>
    <lineage>
        <taxon>Eukaryota</taxon>
        <taxon>Fungi</taxon>
        <taxon>Dikarya</taxon>
        <taxon>Ascomycota</taxon>
        <taxon>Pezizomycotina</taxon>
        <taxon>Dothideomycetes</taxon>
        <taxon>Dothideomycetidae</taxon>
        <taxon>Mycosphaerellales</taxon>
        <taxon>Teratosphaeriaceae</taxon>
        <taxon>Baudoinia</taxon>
    </lineage>
</organism>